<dbReference type="InterPro" id="IPR036291">
    <property type="entry name" value="NAD(P)-bd_dom_sf"/>
</dbReference>
<evidence type="ECO:0000313" key="5">
    <source>
        <dbReference type="Proteomes" id="UP000441399"/>
    </source>
</evidence>
<dbReference type="GO" id="GO:0016491">
    <property type="term" value="F:oxidoreductase activity"/>
    <property type="evidence" value="ECO:0007669"/>
    <property type="project" value="UniProtKB-KW"/>
</dbReference>
<dbReference type="InterPro" id="IPR002347">
    <property type="entry name" value="SDR_fam"/>
</dbReference>
<proteinExistence type="inferred from homology"/>
<dbReference type="PANTHER" id="PTHR44169:SF6">
    <property type="entry name" value="NADPH-DEPENDENT 1-ACYLDIHYDROXYACETONE PHOSPHATE REDUCTASE"/>
    <property type="match status" value="1"/>
</dbReference>
<dbReference type="PRINTS" id="PR00080">
    <property type="entry name" value="SDRFAMILY"/>
</dbReference>
<keyword evidence="5" id="KW-1185">Reference proteome</keyword>
<evidence type="ECO:0000256" key="3">
    <source>
        <dbReference type="RuleBase" id="RU000363"/>
    </source>
</evidence>
<comment type="similarity">
    <text evidence="1 3">Belongs to the short-chain dehydrogenases/reductases (SDR) family.</text>
</comment>
<dbReference type="OrthoDB" id="9775296at2"/>
<dbReference type="PRINTS" id="PR00081">
    <property type="entry name" value="GDHRDH"/>
</dbReference>
<dbReference type="EMBL" id="CACSIO010000004">
    <property type="protein sequence ID" value="CAA0098038.1"/>
    <property type="molecule type" value="Genomic_DNA"/>
</dbReference>
<evidence type="ECO:0000256" key="1">
    <source>
        <dbReference type="ARBA" id="ARBA00006484"/>
    </source>
</evidence>
<dbReference type="SUPFAM" id="SSF51735">
    <property type="entry name" value="NAD(P)-binding Rossmann-fold domains"/>
    <property type="match status" value="1"/>
</dbReference>
<dbReference type="CDD" id="cd05374">
    <property type="entry name" value="17beta-HSD-like_SDR_c"/>
    <property type="match status" value="1"/>
</dbReference>
<accession>A0A5S9P3T8</accession>
<keyword evidence="2 4" id="KW-0560">Oxidoreductase</keyword>
<sequence length="289" mass="31562">MPKTILITGCSSGIGKALADSFTEIGCQVIATARDVKSMQELKLIGCDVQELDINNEKSVERLVEYIKDRYGALDILINNAGISAMGPIAEIPKSVVRQQFETNVVSQIYLTQRCLPLLLRTPTAQVVNIGSVSGILTTPFAGAYCASKSAFHAISEAMRMELLPLGIHVFTVQPGAIISNFGHNSAKGIDSWLLDNSLYTSIKQSIFDRAHASQNDATDTKVFADKLIRSLNQRSGTTIKIGKGSRYLALMARWLPEKLRHQLLSRRFGLNDLTRSLPPTVSNEGGNQ</sequence>
<gene>
    <name evidence="4" type="ORF">OPDIPICF_04177</name>
</gene>
<dbReference type="Proteomes" id="UP000441399">
    <property type="component" value="Unassembled WGS sequence"/>
</dbReference>
<name>A0A5S9P3T8_9GAMM</name>
<evidence type="ECO:0000313" key="4">
    <source>
        <dbReference type="EMBL" id="CAA0098038.1"/>
    </source>
</evidence>
<dbReference type="EC" id="1.-.-.-" evidence="4"/>
<dbReference type="PANTHER" id="PTHR44169">
    <property type="entry name" value="NADPH-DEPENDENT 1-ACYLDIHYDROXYACETONE PHOSPHATE REDUCTASE"/>
    <property type="match status" value="1"/>
</dbReference>
<dbReference type="AlphaFoldDB" id="A0A5S9P3T8"/>
<dbReference type="Pfam" id="PF00106">
    <property type="entry name" value="adh_short"/>
    <property type="match status" value="1"/>
</dbReference>
<dbReference type="Gene3D" id="3.40.50.720">
    <property type="entry name" value="NAD(P)-binding Rossmann-like Domain"/>
    <property type="match status" value="1"/>
</dbReference>
<organism evidence="4 5">
    <name type="scientific">BD1-7 clade bacterium</name>
    <dbReference type="NCBI Taxonomy" id="2029982"/>
    <lineage>
        <taxon>Bacteria</taxon>
        <taxon>Pseudomonadati</taxon>
        <taxon>Pseudomonadota</taxon>
        <taxon>Gammaproteobacteria</taxon>
        <taxon>Cellvibrionales</taxon>
        <taxon>Spongiibacteraceae</taxon>
        <taxon>BD1-7 clade</taxon>
    </lineage>
</organism>
<reference evidence="4 5" key="1">
    <citation type="submission" date="2019-11" db="EMBL/GenBank/DDBJ databases">
        <authorList>
            <person name="Holert J."/>
        </authorList>
    </citation>
    <scope>NUCLEOTIDE SEQUENCE [LARGE SCALE GENOMIC DNA]</scope>
    <source>
        <strain evidence="4">SB11_3</strain>
    </source>
</reference>
<evidence type="ECO:0000256" key="2">
    <source>
        <dbReference type="ARBA" id="ARBA00023002"/>
    </source>
</evidence>
<protein>
    <submittedName>
        <fullName evidence="4">Putative oxidoreductase</fullName>
        <ecNumber evidence="4">1.-.-.-</ecNumber>
    </submittedName>
</protein>